<dbReference type="GO" id="GO:0019825">
    <property type="term" value="F:oxygen binding"/>
    <property type="evidence" value="ECO:0007669"/>
    <property type="project" value="InterPro"/>
</dbReference>
<comment type="caution">
    <text evidence="6">The sequence shown here is derived from an EMBL/GenBank/DDBJ whole genome shotgun (WGS) entry which is preliminary data.</text>
</comment>
<evidence type="ECO:0000256" key="4">
    <source>
        <dbReference type="RuleBase" id="RU000356"/>
    </source>
</evidence>
<dbReference type="InterPro" id="IPR000971">
    <property type="entry name" value="Globin"/>
</dbReference>
<dbReference type="InterPro" id="IPR009050">
    <property type="entry name" value="Globin-like_sf"/>
</dbReference>
<dbReference type="Gene3D" id="1.10.490.10">
    <property type="entry name" value="Globins"/>
    <property type="match status" value="1"/>
</dbReference>
<evidence type="ECO:0000256" key="1">
    <source>
        <dbReference type="ARBA" id="ARBA00022617"/>
    </source>
</evidence>
<dbReference type="Proteomes" id="UP001208570">
    <property type="component" value="Unassembled WGS sequence"/>
</dbReference>
<accession>A0AAD9JAR6</accession>
<keyword evidence="2" id="KW-0479">Metal-binding</keyword>
<dbReference type="PANTHER" id="PTHR46458">
    <property type="entry name" value="BLR2807 PROTEIN"/>
    <property type="match status" value="1"/>
</dbReference>
<keyword evidence="1 4" id="KW-0349">Heme</keyword>
<dbReference type="PROSITE" id="PS01033">
    <property type="entry name" value="GLOBIN"/>
    <property type="match status" value="1"/>
</dbReference>
<organism evidence="6 7">
    <name type="scientific">Paralvinella palmiformis</name>
    <dbReference type="NCBI Taxonomy" id="53620"/>
    <lineage>
        <taxon>Eukaryota</taxon>
        <taxon>Metazoa</taxon>
        <taxon>Spiralia</taxon>
        <taxon>Lophotrochozoa</taxon>
        <taxon>Annelida</taxon>
        <taxon>Polychaeta</taxon>
        <taxon>Sedentaria</taxon>
        <taxon>Canalipalpata</taxon>
        <taxon>Terebellida</taxon>
        <taxon>Terebelliformia</taxon>
        <taxon>Alvinellidae</taxon>
        <taxon>Paralvinella</taxon>
    </lineage>
</organism>
<dbReference type="EMBL" id="JAODUP010000438">
    <property type="protein sequence ID" value="KAK2149742.1"/>
    <property type="molecule type" value="Genomic_DNA"/>
</dbReference>
<dbReference type="InterPro" id="IPR012292">
    <property type="entry name" value="Globin/Proto"/>
</dbReference>
<dbReference type="GO" id="GO:0020037">
    <property type="term" value="F:heme binding"/>
    <property type="evidence" value="ECO:0007669"/>
    <property type="project" value="InterPro"/>
</dbReference>
<protein>
    <recommendedName>
        <fullName evidence="5">Globin domain-containing protein</fullName>
    </recommendedName>
</protein>
<keyword evidence="7" id="KW-1185">Reference proteome</keyword>
<gene>
    <name evidence="6" type="ORF">LSH36_438g00011</name>
</gene>
<sequence length="257" mass="29273">MPGESLSLRLAYPGAKSYLSATPPKIGAHLPSQKQVITCASTSASNLQDILQVEVAPDKTYDSRQRRLSNFSQLTISSMTESDLVNWRKSLKLPLTEKEVFILTKSWKAVNKALIDTGIGMFLRMFDTRADVKSMFEQFRSVEKRDLGNSRSLESHALLVMNALEESIANMDDPEYLIEMLLVDGKSHRRFENFNQSLFWAIEEPFLSAIKETLGERLSPTMEKIYRKAIHFILKVLIMGFKADFPTEIETEKTDRV</sequence>
<evidence type="ECO:0000256" key="2">
    <source>
        <dbReference type="ARBA" id="ARBA00022723"/>
    </source>
</evidence>
<dbReference type="GO" id="GO:0046872">
    <property type="term" value="F:metal ion binding"/>
    <property type="evidence" value="ECO:0007669"/>
    <property type="project" value="UniProtKB-KW"/>
</dbReference>
<dbReference type="Pfam" id="PF00042">
    <property type="entry name" value="Globin"/>
    <property type="match status" value="1"/>
</dbReference>
<dbReference type="AlphaFoldDB" id="A0AAD9JAR6"/>
<comment type="similarity">
    <text evidence="4">Belongs to the globin family.</text>
</comment>
<dbReference type="PANTHER" id="PTHR46458:SF5">
    <property type="entry name" value="GLOBIN FAMILY PROFILE DOMAIN-CONTAINING PROTEIN"/>
    <property type="match status" value="1"/>
</dbReference>
<keyword evidence="4" id="KW-0561">Oxygen transport</keyword>
<evidence type="ECO:0000256" key="3">
    <source>
        <dbReference type="ARBA" id="ARBA00023004"/>
    </source>
</evidence>
<dbReference type="GO" id="GO:0005344">
    <property type="term" value="F:oxygen carrier activity"/>
    <property type="evidence" value="ECO:0007669"/>
    <property type="project" value="UniProtKB-KW"/>
</dbReference>
<reference evidence="6" key="1">
    <citation type="journal article" date="2023" name="Mol. Biol. Evol.">
        <title>Third-Generation Sequencing Reveals the Adaptive Role of the Epigenome in Three Deep-Sea Polychaetes.</title>
        <authorList>
            <person name="Perez M."/>
            <person name="Aroh O."/>
            <person name="Sun Y."/>
            <person name="Lan Y."/>
            <person name="Juniper S.K."/>
            <person name="Young C.R."/>
            <person name="Angers B."/>
            <person name="Qian P.Y."/>
        </authorList>
    </citation>
    <scope>NUCLEOTIDE SEQUENCE</scope>
    <source>
        <strain evidence="6">P08H-3</strain>
    </source>
</reference>
<proteinExistence type="inferred from homology"/>
<dbReference type="InterPro" id="IPR050532">
    <property type="entry name" value="Globin-like_OT"/>
</dbReference>
<evidence type="ECO:0000313" key="7">
    <source>
        <dbReference type="Proteomes" id="UP001208570"/>
    </source>
</evidence>
<evidence type="ECO:0000259" key="5">
    <source>
        <dbReference type="PROSITE" id="PS01033"/>
    </source>
</evidence>
<keyword evidence="3" id="KW-0408">Iron</keyword>
<keyword evidence="4" id="KW-0813">Transport</keyword>
<evidence type="ECO:0000313" key="6">
    <source>
        <dbReference type="EMBL" id="KAK2149742.1"/>
    </source>
</evidence>
<feature type="domain" description="Globin" evidence="5">
    <location>
        <begin position="94"/>
        <end position="242"/>
    </location>
</feature>
<name>A0AAD9JAR6_9ANNE</name>
<dbReference type="SUPFAM" id="SSF46458">
    <property type="entry name" value="Globin-like"/>
    <property type="match status" value="1"/>
</dbReference>